<name>A0ABT0UGS0_9ACTN</name>
<evidence type="ECO:0000313" key="3">
    <source>
        <dbReference type="Proteomes" id="UP001431429"/>
    </source>
</evidence>
<dbReference type="Pfam" id="PF13560">
    <property type="entry name" value="HTH_31"/>
    <property type="match status" value="1"/>
</dbReference>
<comment type="caution">
    <text evidence="2">The sequence shown here is derived from an EMBL/GenBank/DDBJ whole genome shotgun (WGS) entry which is preliminary data.</text>
</comment>
<accession>A0ABT0UGS0</accession>
<sequence length="413" mass="45345">MNLPEDVTELPAELTTGERIRITRERRGMSGQVLAGLVGRSPDWLTKIERGDRDLRSLPMLIRLAQALRVDDLSKLTGHDTVIPVDQGGKVSHSSVPALREAIHSSIFRRSAYELGTVDELRGRVRQAWVTWHSSTHQRTEVGAVLPDLLIACHAAVRRADSDDRRQAYAVMAEAYALAQQFAAHTTEPELYWLTVDRARMAAEEADDPVLLAAAAWIVGHGLRDSGHTEEALRLVSEAADTLRGRLEEGPDILRGTFGALCLHAAVTAAKEGREGEAWRWWGEADRTARTSPSYAHPWTMFGMGNVAVHAVSIGVDLRTPGAALRRASDAAPETIRSVERRSRLFLDAARAQYARKEHAGSVHYLRRAIETSPEAVRFVPSGRRLEADLALNSPAPIRAEARELAVTVGADA</sequence>
<evidence type="ECO:0000313" key="2">
    <source>
        <dbReference type="EMBL" id="MCM2387822.1"/>
    </source>
</evidence>
<dbReference type="CDD" id="cd00093">
    <property type="entry name" value="HTH_XRE"/>
    <property type="match status" value="1"/>
</dbReference>
<dbReference type="PROSITE" id="PS50943">
    <property type="entry name" value="HTH_CROC1"/>
    <property type="match status" value="1"/>
</dbReference>
<keyword evidence="3" id="KW-1185">Reference proteome</keyword>
<dbReference type="SMART" id="SM00530">
    <property type="entry name" value="HTH_XRE"/>
    <property type="match status" value="1"/>
</dbReference>
<feature type="domain" description="HTH cro/C1-type" evidence="1">
    <location>
        <begin position="20"/>
        <end position="76"/>
    </location>
</feature>
<gene>
    <name evidence="2" type="ORF">NBG84_05765</name>
</gene>
<protein>
    <submittedName>
        <fullName evidence="2">Helix-turn-helix domain-containing protein</fullName>
    </submittedName>
</protein>
<organism evidence="2 3">
    <name type="scientific">Streptomyces albipurpureus</name>
    <dbReference type="NCBI Taxonomy" id="2897419"/>
    <lineage>
        <taxon>Bacteria</taxon>
        <taxon>Bacillati</taxon>
        <taxon>Actinomycetota</taxon>
        <taxon>Actinomycetes</taxon>
        <taxon>Kitasatosporales</taxon>
        <taxon>Streptomycetaceae</taxon>
        <taxon>Streptomyces</taxon>
    </lineage>
</organism>
<dbReference type="RefSeq" id="WP_250918176.1">
    <property type="nucleotide sequence ID" value="NZ_JAMQAW010000006.1"/>
</dbReference>
<proteinExistence type="predicted"/>
<dbReference type="EMBL" id="JAMQAW010000006">
    <property type="protein sequence ID" value="MCM2387822.1"/>
    <property type="molecule type" value="Genomic_DNA"/>
</dbReference>
<dbReference type="Proteomes" id="UP001431429">
    <property type="component" value="Unassembled WGS sequence"/>
</dbReference>
<evidence type="ECO:0000259" key="1">
    <source>
        <dbReference type="PROSITE" id="PS50943"/>
    </source>
</evidence>
<dbReference type="InterPro" id="IPR001387">
    <property type="entry name" value="Cro/C1-type_HTH"/>
</dbReference>
<dbReference type="SUPFAM" id="SSF47413">
    <property type="entry name" value="lambda repressor-like DNA-binding domains"/>
    <property type="match status" value="1"/>
</dbReference>
<dbReference type="Gene3D" id="1.10.260.40">
    <property type="entry name" value="lambda repressor-like DNA-binding domains"/>
    <property type="match status" value="1"/>
</dbReference>
<reference evidence="2" key="1">
    <citation type="submission" date="2022-06" db="EMBL/GenBank/DDBJ databases">
        <title>Genome public.</title>
        <authorList>
            <person name="Sun Q."/>
        </authorList>
    </citation>
    <scope>NUCLEOTIDE SEQUENCE</scope>
    <source>
        <strain evidence="2">CWNU-1</strain>
    </source>
</reference>
<dbReference type="InterPro" id="IPR010982">
    <property type="entry name" value="Lambda_DNA-bd_dom_sf"/>
</dbReference>